<evidence type="ECO:0000313" key="3">
    <source>
        <dbReference type="EMBL" id="NKY58312.1"/>
    </source>
</evidence>
<evidence type="ECO:0000313" key="4">
    <source>
        <dbReference type="Proteomes" id="UP000570678"/>
    </source>
</evidence>
<dbReference type="PROSITE" id="PS50937">
    <property type="entry name" value="HTH_MERR_2"/>
    <property type="match status" value="1"/>
</dbReference>
<dbReference type="GO" id="GO:0003677">
    <property type="term" value="F:DNA binding"/>
    <property type="evidence" value="ECO:0007669"/>
    <property type="project" value="UniProtKB-KW"/>
</dbReference>
<dbReference type="PANTHER" id="PTHR30204:SF97">
    <property type="entry name" value="MERR FAMILY REGULATORY PROTEIN"/>
    <property type="match status" value="1"/>
</dbReference>
<name>A0A846YLD6_9NOCA</name>
<keyword evidence="1" id="KW-0238">DNA-binding</keyword>
<dbReference type="GO" id="GO:0003700">
    <property type="term" value="F:DNA-binding transcription factor activity"/>
    <property type="evidence" value="ECO:0007669"/>
    <property type="project" value="InterPro"/>
</dbReference>
<proteinExistence type="predicted"/>
<dbReference type="SUPFAM" id="SSF46955">
    <property type="entry name" value="Putative DNA-binding domain"/>
    <property type="match status" value="1"/>
</dbReference>
<dbReference type="Pfam" id="PF13411">
    <property type="entry name" value="MerR_1"/>
    <property type="match status" value="1"/>
</dbReference>
<dbReference type="AlphaFoldDB" id="A0A846YLD6"/>
<reference evidence="3 4" key="1">
    <citation type="submission" date="2020-04" db="EMBL/GenBank/DDBJ databases">
        <title>MicrobeNet Type strains.</title>
        <authorList>
            <person name="Nicholson A.C."/>
        </authorList>
    </citation>
    <scope>NUCLEOTIDE SEQUENCE [LARGE SCALE GENOMIC DNA]</scope>
    <source>
        <strain evidence="3 4">JCM 3332</strain>
    </source>
</reference>
<dbReference type="Gene3D" id="1.10.1660.10">
    <property type="match status" value="1"/>
</dbReference>
<dbReference type="InterPro" id="IPR009061">
    <property type="entry name" value="DNA-bd_dom_put_sf"/>
</dbReference>
<gene>
    <name evidence="3" type="ORF">HGA15_19650</name>
</gene>
<dbReference type="RefSeq" id="WP_062979087.1">
    <property type="nucleotide sequence ID" value="NZ_JAAXOT010000009.1"/>
</dbReference>
<accession>A0A846YLD6</accession>
<organism evidence="3 4">
    <name type="scientific">Nocardia flavorosea</name>
    <dbReference type="NCBI Taxonomy" id="53429"/>
    <lineage>
        <taxon>Bacteria</taxon>
        <taxon>Bacillati</taxon>
        <taxon>Actinomycetota</taxon>
        <taxon>Actinomycetes</taxon>
        <taxon>Mycobacteriales</taxon>
        <taxon>Nocardiaceae</taxon>
        <taxon>Nocardia</taxon>
    </lineage>
</organism>
<dbReference type="EMBL" id="JAAXOT010000009">
    <property type="protein sequence ID" value="NKY58312.1"/>
    <property type="molecule type" value="Genomic_DNA"/>
</dbReference>
<comment type="caution">
    <text evidence="3">The sequence shown here is derived from an EMBL/GenBank/DDBJ whole genome shotgun (WGS) entry which is preliminary data.</text>
</comment>
<sequence>MGNTEKACSTSGDDGLIGIGAAAHRFGLAESALRYWEHCGLIRPAQLRSRWRLYGPEELHRIGLIQLWRYTGLMSIEDITKVLTTDNYGWRAAVLERLDAIEQEQQRLAAAKAHLRQLLDCPDSNPAEDCPELRKMTAARAVSDHPVNRR</sequence>
<dbReference type="InterPro" id="IPR047057">
    <property type="entry name" value="MerR_fam"/>
</dbReference>
<dbReference type="InterPro" id="IPR000551">
    <property type="entry name" value="MerR-type_HTH_dom"/>
</dbReference>
<evidence type="ECO:0000256" key="1">
    <source>
        <dbReference type="ARBA" id="ARBA00023125"/>
    </source>
</evidence>
<dbReference type="SMART" id="SM00422">
    <property type="entry name" value="HTH_MERR"/>
    <property type="match status" value="1"/>
</dbReference>
<dbReference type="PANTHER" id="PTHR30204">
    <property type="entry name" value="REDOX-CYCLING DRUG-SENSING TRANSCRIPTIONAL ACTIVATOR SOXR"/>
    <property type="match status" value="1"/>
</dbReference>
<protein>
    <submittedName>
        <fullName evidence="3">MerR family transcriptional regulator</fullName>
    </submittedName>
</protein>
<dbReference type="Proteomes" id="UP000570678">
    <property type="component" value="Unassembled WGS sequence"/>
</dbReference>
<feature type="domain" description="HTH merR-type" evidence="2">
    <location>
        <begin position="16"/>
        <end position="85"/>
    </location>
</feature>
<evidence type="ECO:0000259" key="2">
    <source>
        <dbReference type="PROSITE" id="PS50937"/>
    </source>
</evidence>
<keyword evidence="4" id="KW-1185">Reference proteome</keyword>